<keyword evidence="4" id="KW-0521">NADP</keyword>
<dbReference type="EMBL" id="JADIMK010000086">
    <property type="protein sequence ID" value="MBO8456363.1"/>
    <property type="molecule type" value="Genomic_DNA"/>
</dbReference>
<evidence type="ECO:0000256" key="4">
    <source>
        <dbReference type="ARBA" id="ARBA00022857"/>
    </source>
</evidence>
<keyword evidence="5" id="KW-0520">NAD</keyword>
<evidence type="ECO:0000256" key="3">
    <source>
        <dbReference type="ARBA" id="ARBA00022827"/>
    </source>
</evidence>
<evidence type="ECO:0000313" key="6">
    <source>
        <dbReference type="EMBL" id="MBO8456363.1"/>
    </source>
</evidence>
<dbReference type="SUPFAM" id="SSF51905">
    <property type="entry name" value="FAD/NAD(P)-binding domain"/>
    <property type="match status" value="1"/>
</dbReference>
<keyword evidence="2" id="KW-0732">Signal</keyword>
<dbReference type="AlphaFoldDB" id="A0A9D9N161"/>
<protein>
    <submittedName>
        <fullName evidence="6">NAD(P)/FAD-dependent oxidoreductase</fullName>
    </submittedName>
</protein>
<dbReference type="Pfam" id="PF13450">
    <property type="entry name" value="NAD_binding_8"/>
    <property type="match status" value="1"/>
</dbReference>
<organism evidence="6 7">
    <name type="scientific">Candidatus Cryptobacteroides intestinigallinarum</name>
    <dbReference type="NCBI Taxonomy" id="2840767"/>
    <lineage>
        <taxon>Bacteria</taxon>
        <taxon>Pseudomonadati</taxon>
        <taxon>Bacteroidota</taxon>
        <taxon>Bacteroidia</taxon>
        <taxon>Bacteroidales</taxon>
        <taxon>Candidatus Cryptobacteroides</taxon>
    </lineage>
</organism>
<dbReference type="InterPro" id="IPR052206">
    <property type="entry name" value="Retinol_saturase"/>
</dbReference>
<reference evidence="6" key="2">
    <citation type="journal article" date="2021" name="PeerJ">
        <title>Extensive microbial diversity within the chicken gut microbiome revealed by metagenomics and culture.</title>
        <authorList>
            <person name="Gilroy R."/>
            <person name="Ravi A."/>
            <person name="Getino M."/>
            <person name="Pursley I."/>
            <person name="Horton D.L."/>
            <person name="Alikhan N.F."/>
            <person name="Baker D."/>
            <person name="Gharbi K."/>
            <person name="Hall N."/>
            <person name="Watson M."/>
            <person name="Adriaenssens E.M."/>
            <person name="Foster-Nyarko E."/>
            <person name="Jarju S."/>
            <person name="Secka A."/>
            <person name="Antonio M."/>
            <person name="Oren A."/>
            <person name="Chaudhuri R.R."/>
            <person name="La Ragione R."/>
            <person name="Hildebrand F."/>
            <person name="Pallen M.J."/>
        </authorList>
    </citation>
    <scope>NUCLEOTIDE SEQUENCE</scope>
    <source>
        <strain evidence="6">B1-3475</strain>
    </source>
</reference>
<name>A0A9D9N161_9BACT</name>
<dbReference type="PANTHER" id="PTHR46091:SF3">
    <property type="entry name" value="AMINE OXIDASE DOMAIN-CONTAINING PROTEIN"/>
    <property type="match status" value="1"/>
</dbReference>
<evidence type="ECO:0000256" key="5">
    <source>
        <dbReference type="ARBA" id="ARBA00023027"/>
    </source>
</evidence>
<dbReference type="Gene3D" id="3.50.50.60">
    <property type="entry name" value="FAD/NAD(P)-binding domain"/>
    <property type="match status" value="2"/>
</dbReference>
<sequence>MKYDIVIIGSGLGGLECGAFLSKEGYNVCVIEKDCLLGGCLQTFSRNGYRLDTGFHYVGSMEKGQVIGQCFRYLGIADSLKLRKLDENGFDRIWFGGKTYAYASGFSRFEQVLTEQFPHEKDGIRKYTDKIREISRIVSVDNFRNGYVSSKDGVRYMYVPTADVIDSMVSDNVLRNVLAGTSFLHEADRRRSSFYEHGMVMASYLEGAYRCVDGSMQIADLLVERILGNGGTVMNNCRADRIAVEDGHVTGVGVTLADGTSGFLEAGYVISDIHPLDTLSILDPTPRIRPAYRDRIRSLDNTFGVFTLYLMMEKGSCPYQNYNTYLHAGEDVWFSREMDRSRFRSCLISMQPISSDPGHAEVVSVMAPMFMDELREWEDTLPEHRGKGYLDFKRRRSDELLGLMDRCGVRLSGKTVSTLATTPLSYRDYTGTPEGSAYGLVKDCRDPLRSMINPRSKVGNLLFTGQNVNMHGVMGVTLTSVMTCSELLGQEYLTKRIAYA</sequence>
<accession>A0A9D9N161</accession>
<dbReference type="Proteomes" id="UP000823617">
    <property type="component" value="Unassembled WGS sequence"/>
</dbReference>
<dbReference type="PANTHER" id="PTHR46091">
    <property type="entry name" value="BLR7054 PROTEIN"/>
    <property type="match status" value="1"/>
</dbReference>
<dbReference type="InterPro" id="IPR036188">
    <property type="entry name" value="FAD/NAD-bd_sf"/>
</dbReference>
<keyword evidence="3" id="KW-0274">FAD</keyword>
<proteinExistence type="predicted"/>
<evidence type="ECO:0000256" key="1">
    <source>
        <dbReference type="ARBA" id="ARBA00022630"/>
    </source>
</evidence>
<keyword evidence="1" id="KW-0285">Flavoprotein</keyword>
<reference evidence="6" key="1">
    <citation type="submission" date="2020-10" db="EMBL/GenBank/DDBJ databases">
        <authorList>
            <person name="Gilroy R."/>
        </authorList>
    </citation>
    <scope>NUCLEOTIDE SEQUENCE</scope>
    <source>
        <strain evidence="6">B1-3475</strain>
    </source>
</reference>
<gene>
    <name evidence="6" type="ORF">IAC08_08210</name>
</gene>
<evidence type="ECO:0000313" key="7">
    <source>
        <dbReference type="Proteomes" id="UP000823617"/>
    </source>
</evidence>
<comment type="caution">
    <text evidence="6">The sequence shown here is derived from an EMBL/GenBank/DDBJ whole genome shotgun (WGS) entry which is preliminary data.</text>
</comment>
<evidence type="ECO:0000256" key="2">
    <source>
        <dbReference type="ARBA" id="ARBA00022729"/>
    </source>
</evidence>